<dbReference type="EMBL" id="KV426251">
    <property type="protein sequence ID" value="KZV83882.1"/>
    <property type="molecule type" value="Genomic_DNA"/>
</dbReference>
<evidence type="ECO:0000313" key="2">
    <source>
        <dbReference type="Proteomes" id="UP000077266"/>
    </source>
</evidence>
<dbReference type="Proteomes" id="UP000077266">
    <property type="component" value="Unassembled WGS sequence"/>
</dbReference>
<dbReference type="CDD" id="cd09917">
    <property type="entry name" value="F-box_SF"/>
    <property type="match status" value="1"/>
</dbReference>
<keyword evidence="2" id="KW-1185">Reference proteome</keyword>
<reference evidence="1 2" key="1">
    <citation type="journal article" date="2016" name="Mol. Biol. Evol.">
        <title>Comparative Genomics of Early-Diverging Mushroom-Forming Fungi Provides Insights into the Origins of Lignocellulose Decay Capabilities.</title>
        <authorList>
            <person name="Nagy L.G."/>
            <person name="Riley R."/>
            <person name="Tritt A."/>
            <person name="Adam C."/>
            <person name="Daum C."/>
            <person name="Floudas D."/>
            <person name="Sun H."/>
            <person name="Yadav J.S."/>
            <person name="Pangilinan J."/>
            <person name="Larsson K.H."/>
            <person name="Matsuura K."/>
            <person name="Barry K."/>
            <person name="Labutti K."/>
            <person name="Kuo R."/>
            <person name="Ohm R.A."/>
            <person name="Bhattacharya S.S."/>
            <person name="Shirouzu T."/>
            <person name="Yoshinaga Y."/>
            <person name="Martin F.M."/>
            <person name="Grigoriev I.V."/>
            <person name="Hibbett D.S."/>
        </authorList>
    </citation>
    <scope>NUCLEOTIDE SEQUENCE [LARGE SCALE GENOMIC DNA]</scope>
    <source>
        <strain evidence="1 2">HHB12029</strain>
    </source>
</reference>
<organism evidence="1 2">
    <name type="scientific">Exidia glandulosa HHB12029</name>
    <dbReference type="NCBI Taxonomy" id="1314781"/>
    <lineage>
        <taxon>Eukaryota</taxon>
        <taxon>Fungi</taxon>
        <taxon>Dikarya</taxon>
        <taxon>Basidiomycota</taxon>
        <taxon>Agaricomycotina</taxon>
        <taxon>Agaricomycetes</taxon>
        <taxon>Auriculariales</taxon>
        <taxon>Exidiaceae</taxon>
        <taxon>Exidia</taxon>
    </lineage>
</organism>
<proteinExistence type="predicted"/>
<evidence type="ECO:0000313" key="1">
    <source>
        <dbReference type="EMBL" id="KZV83882.1"/>
    </source>
</evidence>
<gene>
    <name evidence="1" type="ORF">EXIGLDRAFT_727896</name>
</gene>
<dbReference type="OrthoDB" id="2858653at2759"/>
<dbReference type="InParanoid" id="A0A165D6G5"/>
<sequence length="284" mass="31319">MPPLPPELWLCVIETLNAREDTGSLARLARVSKLFWNLVTPFLYHTVRFRRSSRINGLRHGLLAHPSVASHVRILVFGGGVKLPVPPFPAVHGNVFAQLSSLAGVHVRTCHLPNPPPKSSVGWWLAYSTPAVRRLMVTLVAAANFQLPPTPETLHLEHAEYAIDPLGCVALYALRNLSATVCIGTTERRWSTPMNVALFLRSLSSLSNLSRARIFFAPESTIQKVFSELGAQSQLDSIVADARIQLVVHDFGVDGYRKAVYGEMCGDGSFWSLGHVHPFEKLDT</sequence>
<accession>A0A165D6G5</accession>
<name>A0A165D6G5_EXIGL</name>
<dbReference type="AlphaFoldDB" id="A0A165D6G5"/>
<protein>
    <submittedName>
        <fullName evidence="1">Uncharacterized protein</fullName>
    </submittedName>
</protein>